<dbReference type="PANTHER" id="PTHR34849:SF3">
    <property type="entry name" value="SSR2962 PROTEIN"/>
    <property type="match status" value="1"/>
</dbReference>
<dbReference type="InterPro" id="IPR036388">
    <property type="entry name" value="WH-like_DNA-bd_sf"/>
</dbReference>
<evidence type="ECO:0000313" key="2">
    <source>
        <dbReference type="Proteomes" id="UP001315278"/>
    </source>
</evidence>
<protein>
    <submittedName>
        <fullName evidence="1">DUF433 domain-containing protein</fullName>
    </submittedName>
</protein>
<dbReference type="Proteomes" id="UP001315278">
    <property type="component" value="Unassembled WGS sequence"/>
</dbReference>
<dbReference type="PANTHER" id="PTHR34849">
    <property type="entry name" value="SSL5025 PROTEIN"/>
    <property type="match status" value="1"/>
</dbReference>
<dbReference type="SUPFAM" id="SSF46689">
    <property type="entry name" value="Homeodomain-like"/>
    <property type="match status" value="1"/>
</dbReference>
<comment type="caution">
    <text evidence="1">The sequence shown here is derived from an EMBL/GenBank/DDBJ whole genome shotgun (WGS) entry which is preliminary data.</text>
</comment>
<sequence>MKTICADWSPIGSGDGFRAILSLRETVVLADVAENAVRKDIEDKVLWPVRFEDKPRFRWVDVFLLAAVYRNHLLNRKMRKYALDRLENCVAPTFRKTNSKCFAPMNRLMTIWERPSKFVIGCEVMELDSYVYLDFNRVRSDLTPRVDLYARGLSRIDENENIFGGDAVFKNTRLPVRHIGKLAISGEPIESILEDYPYLDEDDVNFAAIYHSAHPPVGRPRSVRGDKVDKISPG</sequence>
<dbReference type="InterPro" id="IPR009057">
    <property type="entry name" value="Homeodomain-like_sf"/>
</dbReference>
<organism evidence="1 2">
    <name type="scientific">Bradyrhizobium jicamae</name>
    <dbReference type="NCBI Taxonomy" id="280332"/>
    <lineage>
        <taxon>Bacteria</taxon>
        <taxon>Pseudomonadati</taxon>
        <taxon>Pseudomonadota</taxon>
        <taxon>Alphaproteobacteria</taxon>
        <taxon>Hyphomicrobiales</taxon>
        <taxon>Nitrobacteraceae</taxon>
        <taxon>Bradyrhizobium</taxon>
    </lineage>
</organism>
<evidence type="ECO:0000313" key="1">
    <source>
        <dbReference type="EMBL" id="MBR0797351.1"/>
    </source>
</evidence>
<dbReference type="EMBL" id="JAFCJH010000017">
    <property type="protein sequence ID" value="MBR0797351.1"/>
    <property type="molecule type" value="Genomic_DNA"/>
</dbReference>
<name>A0ABS5FKS1_9BRAD</name>
<gene>
    <name evidence="1" type="ORF">JQ615_18345</name>
</gene>
<dbReference type="InterPro" id="IPR007367">
    <property type="entry name" value="DUF433"/>
</dbReference>
<dbReference type="RefSeq" id="WP_212493272.1">
    <property type="nucleotide sequence ID" value="NZ_JAFCJH010000017.1"/>
</dbReference>
<accession>A0ABS5FKS1</accession>
<dbReference type="Pfam" id="PF04255">
    <property type="entry name" value="DUF433"/>
    <property type="match status" value="1"/>
</dbReference>
<dbReference type="Gene3D" id="1.10.10.10">
    <property type="entry name" value="Winged helix-like DNA-binding domain superfamily/Winged helix DNA-binding domain"/>
    <property type="match status" value="1"/>
</dbReference>
<reference evidence="2" key="1">
    <citation type="journal article" date="2021" name="ISME J.">
        <title>Evolutionary origin and ecological implication of a unique nif island in free-living Bradyrhizobium lineages.</title>
        <authorList>
            <person name="Tao J."/>
        </authorList>
    </citation>
    <scope>NUCLEOTIDE SEQUENCE [LARGE SCALE GENOMIC DNA]</scope>
    <source>
        <strain evidence="2">SZCCT0434</strain>
    </source>
</reference>
<proteinExistence type="predicted"/>
<keyword evidence="2" id="KW-1185">Reference proteome</keyword>